<dbReference type="Gene3D" id="1.10.287.130">
    <property type="match status" value="1"/>
</dbReference>
<dbReference type="InterPro" id="IPR005467">
    <property type="entry name" value="His_kinase_dom"/>
</dbReference>
<dbReference type="FunFam" id="1.10.287.130:FF:000001">
    <property type="entry name" value="Two-component sensor histidine kinase"/>
    <property type="match status" value="1"/>
</dbReference>
<dbReference type="GO" id="GO:0000155">
    <property type="term" value="F:phosphorelay sensor kinase activity"/>
    <property type="evidence" value="ECO:0007669"/>
    <property type="project" value="InterPro"/>
</dbReference>
<keyword evidence="9" id="KW-0902">Two-component regulatory system</keyword>
<dbReference type="InterPro" id="IPR003593">
    <property type="entry name" value="AAA+_ATPase"/>
</dbReference>
<dbReference type="EMBL" id="VJZC01000311">
    <property type="protein sequence ID" value="MPY61550.1"/>
    <property type="molecule type" value="Genomic_DNA"/>
</dbReference>
<dbReference type="InterPro" id="IPR036890">
    <property type="entry name" value="HATPase_C_sf"/>
</dbReference>
<dbReference type="Pfam" id="PF02518">
    <property type="entry name" value="HATPase_c"/>
    <property type="match status" value="1"/>
</dbReference>
<evidence type="ECO:0000313" key="12">
    <source>
        <dbReference type="EMBL" id="MPY61550.1"/>
    </source>
</evidence>
<evidence type="ECO:0000256" key="9">
    <source>
        <dbReference type="ARBA" id="ARBA00023012"/>
    </source>
</evidence>
<evidence type="ECO:0000256" key="5">
    <source>
        <dbReference type="ARBA" id="ARBA00022679"/>
    </source>
</evidence>
<feature type="domain" description="ABC transporter" evidence="11">
    <location>
        <begin position="1"/>
        <end position="212"/>
    </location>
</feature>
<gene>
    <name evidence="12" type="ORF">FNH08_31725</name>
</gene>
<comment type="caution">
    <text evidence="12">The sequence shown here is derived from an EMBL/GenBank/DDBJ whole genome shotgun (WGS) entry which is preliminary data.</text>
</comment>
<dbReference type="PROSITE" id="PS50109">
    <property type="entry name" value="HIS_KIN"/>
    <property type="match status" value="1"/>
</dbReference>
<dbReference type="GO" id="GO:0005886">
    <property type="term" value="C:plasma membrane"/>
    <property type="evidence" value="ECO:0007669"/>
    <property type="project" value="UniProtKB-SubCell"/>
</dbReference>
<dbReference type="SUPFAM" id="SSF55874">
    <property type="entry name" value="ATPase domain of HSP90 chaperone/DNA topoisomerase II/histidine kinase"/>
    <property type="match status" value="1"/>
</dbReference>
<comment type="subcellular location">
    <subcellularLocation>
        <location evidence="2">Cell membrane</location>
    </subcellularLocation>
</comment>
<protein>
    <recommendedName>
        <fullName evidence="3">histidine kinase</fullName>
        <ecNumber evidence="3">2.7.13.3</ecNumber>
    </recommendedName>
</protein>
<name>A0A5N8XPY1_9ACTN</name>
<dbReference type="SMART" id="SM00382">
    <property type="entry name" value="AAA"/>
    <property type="match status" value="1"/>
</dbReference>
<dbReference type="AlphaFoldDB" id="A0A5N8XPY1"/>
<organism evidence="12 13">
    <name type="scientific">Streptomyces spongiae</name>
    <dbReference type="NCBI Taxonomy" id="565072"/>
    <lineage>
        <taxon>Bacteria</taxon>
        <taxon>Bacillati</taxon>
        <taxon>Actinomycetota</taxon>
        <taxon>Actinomycetes</taxon>
        <taxon>Kitasatosporales</taxon>
        <taxon>Streptomycetaceae</taxon>
        <taxon>Streptomyces</taxon>
    </lineage>
</organism>
<dbReference type="SUPFAM" id="SSF52540">
    <property type="entry name" value="P-loop containing nucleoside triphosphate hydrolases"/>
    <property type="match status" value="1"/>
</dbReference>
<dbReference type="InterPro" id="IPR029016">
    <property type="entry name" value="GAF-like_dom_sf"/>
</dbReference>
<dbReference type="SUPFAM" id="SSF55781">
    <property type="entry name" value="GAF domain-like"/>
    <property type="match status" value="1"/>
</dbReference>
<keyword evidence="5" id="KW-0808">Transferase</keyword>
<evidence type="ECO:0000256" key="7">
    <source>
        <dbReference type="ARBA" id="ARBA00022777"/>
    </source>
</evidence>
<dbReference type="InterPro" id="IPR027417">
    <property type="entry name" value="P-loop_NTPase"/>
</dbReference>
<dbReference type="Pfam" id="PF00005">
    <property type="entry name" value="ABC_tran"/>
    <property type="match status" value="1"/>
</dbReference>
<reference evidence="12 13" key="1">
    <citation type="submission" date="2019-07" db="EMBL/GenBank/DDBJ databases">
        <title>New species of Amycolatopsis and Streptomyces.</title>
        <authorList>
            <person name="Duangmal K."/>
            <person name="Teo W.F.A."/>
            <person name="Lipun K."/>
        </authorList>
    </citation>
    <scope>NUCLEOTIDE SEQUENCE [LARGE SCALE GENOMIC DNA]</scope>
    <source>
        <strain evidence="12 13">NBRC 106415</strain>
    </source>
</reference>
<evidence type="ECO:0000313" key="13">
    <source>
        <dbReference type="Proteomes" id="UP000400924"/>
    </source>
</evidence>
<feature type="domain" description="Histidine kinase" evidence="10">
    <location>
        <begin position="563"/>
        <end position="770"/>
    </location>
</feature>
<dbReference type="Gene3D" id="3.40.50.300">
    <property type="entry name" value="P-loop containing nucleotide triphosphate hydrolases"/>
    <property type="match status" value="1"/>
</dbReference>
<dbReference type="CDD" id="cd00075">
    <property type="entry name" value="HATPase"/>
    <property type="match status" value="1"/>
</dbReference>
<keyword evidence="6" id="KW-0547">Nucleotide-binding</keyword>
<dbReference type="Proteomes" id="UP000400924">
    <property type="component" value="Unassembled WGS sequence"/>
</dbReference>
<dbReference type="CDD" id="cd00082">
    <property type="entry name" value="HisKA"/>
    <property type="match status" value="1"/>
</dbReference>
<dbReference type="InterPro" id="IPR003594">
    <property type="entry name" value="HATPase_dom"/>
</dbReference>
<accession>A0A5N8XPY1</accession>
<dbReference type="PANTHER" id="PTHR43790">
    <property type="entry name" value="CARBOHYDRATE TRANSPORT ATP-BINDING PROTEIN MG119-RELATED"/>
    <property type="match status" value="1"/>
</dbReference>
<dbReference type="PANTHER" id="PTHR43790:SF8">
    <property type="entry name" value="SUGAR ABC TRANSPORTER ATP-BINDING PROTEIN"/>
    <property type="match status" value="1"/>
</dbReference>
<dbReference type="Pfam" id="PF00512">
    <property type="entry name" value="HisKA"/>
    <property type="match status" value="1"/>
</dbReference>
<proteinExistence type="predicted"/>
<evidence type="ECO:0000256" key="1">
    <source>
        <dbReference type="ARBA" id="ARBA00000085"/>
    </source>
</evidence>
<dbReference type="SMART" id="SM00388">
    <property type="entry name" value="HisKA"/>
    <property type="match status" value="1"/>
</dbReference>
<dbReference type="PROSITE" id="PS00211">
    <property type="entry name" value="ABC_TRANSPORTER_1"/>
    <property type="match status" value="1"/>
</dbReference>
<dbReference type="SUPFAM" id="SSF47384">
    <property type="entry name" value="Homodimeric domain of signal transducing histidine kinase"/>
    <property type="match status" value="1"/>
</dbReference>
<dbReference type="InterPro" id="IPR050107">
    <property type="entry name" value="ABC_carbohydrate_import_ATPase"/>
</dbReference>
<dbReference type="InterPro" id="IPR036097">
    <property type="entry name" value="HisK_dim/P_sf"/>
</dbReference>
<keyword evidence="8 12" id="KW-0067">ATP-binding</keyword>
<evidence type="ECO:0000259" key="10">
    <source>
        <dbReference type="PROSITE" id="PS50109"/>
    </source>
</evidence>
<evidence type="ECO:0000256" key="2">
    <source>
        <dbReference type="ARBA" id="ARBA00004236"/>
    </source>
</evidence>
<keyword evidence="4" id="KW-0597">Phosphoprotein</keyword>
<dbReference type="PROSITE" id="PS50893">
    <property type="entry name" value="ABC_TRANSPORTER_2"/>
    <property type="match status" value="1"/>
</dbReference>
<dbReference type="OrthoDB" id="9806130at2"/>
<keyword evidence="13" id="KW-1185">Reference proteome</keyword>
<evidence type="ECO:0000256" key="3">
    <source>
        <dbReference type="ARBA" id="ARBA00012438"/>
    </source>
</evidence>
<dbReference type="GO" id="GO:0016887">
    <property type="term" value="F:ATP hydrolysis activity"/>
    <property type="evidence" value="ECO:0007669"/>
    <property type="project" value="InterPro"/>
</dbReference>
<evidence type="ECO:0000259" key="11">
    <source>
        <dbReference type="PROSITE" id="PS50893"/>
    </source>
</evidence>
<dbReference type="InterPro" id="IPR017871">
    <property type="entry name" value="ABC_transporter-like_CS"/>
</dbReference>
<evidence type="ECO:0000256" key="8">
    <source>
        <dbReference type="ARBA" id="ARBA00022840"/>
    </source>
</evidence>
<evidence type="ECO:0000256" key="6">
    <source>
        <dbReference type="ARBA" id="ARBA00022741"/>
    </source>
</evidence>
<dbReference type="SMART" id="SM00387">
    <property type="entry name" value="HATPase_c"/>
    <property type="match status" value="1"/>
</dbReference>
<keyword evidence="7" id="KW-0418">Kinase</keyword>
<dbReference type="InterPro" id="IPR004358">
    <property type="entry name" value="Sig_transdc_His_kin-like_C"/>
</dbReference>
<evidence type="ECO:0000256" key="4">
    <source>
        <dbReference type="ARBA" id="ARBA00022553"/>
    </source>
</evidence>
<dbReference type="Gene3D" id="3.30.565.10">
    <property type="entry name" value="Histidine kinase-like ATPase, C-terminal domain"/>
    <property type="match status" value="1"/>
</dbReference>
<dbReference type="EC" id="2.7.13.3" evidence="3"/>
<dbReference type="Gene3D" id="3.30.450.40">
    <property type="match status" value="1"/>
</dbReference>
<dbReference type="GO" id="GO:0005524">
    <property type="term" value="F:ATP binding"/>
    <property type="evidence" value="ECO:0007669"/>
    <property type="project" value="UniProtKB-KW"/>
</dbReference>
<comment type="catalytic activity">
    <reaction evidence="1">
        <text>ATP + protein L-histidine = ADP + protein N-phospho-L-histidine.</text>
        <dbReference type="EC" id="2.7.13.3"/>
    </reaction>
</comment>
<dbReference type="InterPro" id="IPR003661">
    <property type="entry name" value="HisK_dim/P_dom"/>
</dbReference>
<dbReference type="InterPro" id="IPR003439">
    <property type="entry name" value="ABC_transporter-like_ATP-bd"/>
</dbReference>
<dbReference type="PRINTS" id="PR00344">
    <property type="entry name" value="BCTRLSENSOR"/>
</dbReference>
<sequence length="775" mass="81686">MTVEPGELVAVVGENGAGKSTLIGCATGVVSPDGGRVSVLGQSPAAALRTGEMAVVWQDLALCDNLSVIANIFLGRELGHGFITGRRMQAESAAVLARVGLCVGDLQRRVGELAGGERQAVAIARALLGRPKVLVLDEPTSALGVNETLHVERLLRSLRGEGVAVLLVSHRIDQVFGLADRVIALRHGRLVGDFSTVEVHADDVLALMSGMNIDSVARRHLARLSSLVDQLAEVEPSASLPMIISAMSTAFGHRQLCVHLGGEDPADPLLLSASVGIGDSVLRQLKRVRVGARGGPIGRAAASGLPVVEEDLRSHDLGSGWPVSMWSVPIQGSGGRYGVLSGLADVPGRPQDDLLRLASVYASLAATAIERERLLNDLARRNRVLEALRGVLNALAGPEQLPASLEPALRALAQGLRARAVALVEARLGADETQVGADEAQVGADEEDCSYGGHTTVTVDGETDPADLVGALVAAGQDATWRHGARQIEPTVCAVPFQVDQRRFVIGARWTDPNRVSADGAQLLESAARSLRLAVEREAAQRAQAEAGALRRAGELQRDFIHRLSHELRTPLTTITGYASTLRATDLDWDPDSTSRFLDTIATEAMRLTRLVGDLLDTSAISAGVLRMQPDWCEVAGVLEAAIAAVSRGETDVVLRTDDVPPVWADHDRLEQVFVNLLDNVARHGGRTAVVRCYADDGRAVIEVTDGGPGIPAGLRAQMVEPYVRGDTDTSGAGLGLAICKGIIDAHGGSLRFLDATVGTTVQVVLPLEPDARAG</sequence>